<evidence type="ECO:0000313" key="1">
    <source>
        <dbReference type="EMBL" id="CAB4197780.1"/>
    </source>
</evidence>
<gene>
    <name evidence="1" type="ORF">UFOVP1311_34</name>
</gene>
<sequence length="88" mass="10064">MLHELETRIINAYLSKEITLLEKQAALLVAAKFVDKDPNYNNVNETFDTIISIGKLWHSYYANLGEEALELVALHLEKSAELFTKNKI</sequence>
<organism evidence="1">
    <name type="scientific">uncultured Caudovirales phage</name>
    <dbReference type="NCBI Taxonomy" id="2100421"/>
    <lineage>
        <taxon>Viruses</taxon>
        <taxon>Duplodnaviria</taxon>
        <taxon>Heunggongvirae</taxon>
        <taxon>Uroviricota</taxon>
        <taxon>Caudoviricetes</taxon>
        <taxon>Peduoviridae</taxon>
        <taxon>Maltschvirus</taxon>
        <taxon>Maltschvirus maltsch</taxon>
    </lineage>
</organism>
<protein>
    <submittedName>
        <fullName evidence="1">Uncharacterized protein</fullName>
    </submittedName>
</protein>
<proteinExistence type="predicted"/>
<name>A0A6J5RJQ9_9CAUD</name>
<accession>A0A6J5RJQ9</accession>
<reference evidence="1" key="1">
    <citation type="submission" date="2020-05" db="EMBL/GenBank/DDBJ databases">
        <authorList>
            <person name="Chiriac C."/>
            <person name="Salcher M."/>
            <person name="Ghai R."/>
            <person name="Kavagutti S V."/>
        </authorList>
    </citation>
    <scope>NUCLEOTIDE SEQUENCE</scope>
</reference>
<dbReference type="EMBL" id="LR797257">
    <property type="protein sequence ID" value="CAB4197780.1"/>
    <property type="molecule type" value="Genomic_DNA"/>
</dbReference>